<sequence>MAPPFRSKHVPRKDAASVFTRDLKKPDRDWKPVLFTEHVSTRPSNLAPNVRSLSWSPTGSLIATAIGANVRVWSPERPNVRQSIDMKNAGGGGAGLPTATLEKIGFCPLKEELLATTGADGGVRLWDVRLPGGGVGSGKGTKVSECKVGDAGLFLTWHPNGQEILIGRKDDGIRAVDIRKMTGPGEDGKWAMDVAERPLSKDRGQLNAMAFSNSGSELFATTSDGPVKILDYPSMSILHELKGHANSTHCVQHSPAGNYIAVGGTDSFITLWDTQTLHCANTITSHAGSVRELSFSFDGSYLCAGSLTDSKDSEKGLTIIHVESGEEVVKVETTNPVACVAWHPTRYQVAYSGDPGGLKIVGAGTQI</sequence>
<comment type="caution">
    <text evidence="5">The sequence shown here is derived from an EMBL/GenBank/DDBJ whole genome shotgun (WGS) entry which is preliminary data.</text>
</comment>
<evidence type="ECO:0000256" key="3">
    <source>
        <dbReference type="ARBA" id="ARBA00046343"/>
    </source>
</evidence>
<dbReference type="InterPro" id="IPR040132">
    <property type="entry name" value="Tex1/THOC3"/>
</dbReference>
<evidence type="ECO:0000313" key="5">
    <source>
        <dbReference type="EMBL" id="KAF2722698.1"/>
    </source>
</evidence>
<dbReference type="Gene3D" id="2.130.10.10">
    <property type="entry name" value="YVTN repeat-like/Quinoprotein amine dehydrogenase"/>
    <property type="match status" value="2"/>
</dbReference>
<dbReference type="PANTHER" id="PTHR22839">
    <property type="entry name" value="THO COMPLEX SUBUNIT 3 THO3"/>
    <property type="match status" value="1"/>
</dbReference>
<dbReference type="Pfam" id="PF00400">
    <property type="entry name" value="WD40"/>
    <property type="match status" value="3"/>
</dbReference>
<evidence type="ECO:0000256" key="1">
    <source>
        <dbReference type="ARBA" id="ARBA00022574"/>
    </source>
</evidence>
<reference evidence="5" key="1">
    <citation type="journal article" date="2020" name="Stud. Mycol.">
        <title>101 Dothideomycetes genomes: a test case for predicting lifestyles and emergence of pathogens.</title>
        <authorList>
            <person name="Haridas S."/>
            <person name="Albert R."/>
            <person name="Binder M."/>
            <person name="Bloem J."/>
            <person name="Labutti K."/>
            <person name="Salamov A."/>
            <person name="Andreopoulos B."/>
            <person name="Baker S."/>
            <person name="Barry K."/>
            <person name="Bills G."/>
            <person name="Bluhm B."/>
            <person name="Cannon C."/>
            <person name="Castanera R."/>
            <person name="Culley D."/>
            <person name="Daum C."/>
            <person name="Ezra D."/>
            <person name="Gonzalez J."/>
            <person name="Henrissat B."/>
            <person name="Kuo A."/>
            <person name="Liang C."/>
            <person name="Lipzen A."/>
            <person name="Lutzoni F."/>
            <person name="Magnuson J."/>
            <person name="Mondo S."/>
            <person name="Nolan M."/>
            <person name="Ohm R."/>
            <person name="Pangilinan J."/>
            <person name="Park H.-J."/>
            <person name="Ramirez L."/>
            <person name="Alfaro M."/>
            <person name="Sun H."/>
            <person name="Tritt A."/>
            <person name="Yoshinaga Y."/>
            <person name="Zwiers L.-H."/>
            <person name="Turgeon B."/>
            <person name="Goodwin S."/>
            <person name="Spatafora J."/>
            <person name="Crous P."/>
            <person name="Grigoriev I."/>
        </authorList>
    </citation>
    <scope>NUCLEOTIDE SEQUENCE</scope>
    <source>
        <strain evidence="5">CBS 116435</strain>
    </source>
</reference>
<organism evidence="5 6">
    <name type="scientific">Polychaeton citri CBS 116435</name>
    <dbReference type="NCBI Taxonomy" id="1314669"/>
    <lineage>
        <taxon>Eukaryota</taxon>
        <taxon>Fungi</taxon>
        <taxon>Dikarya</taxon>
        <taxon>Ascomycota</taxon>
        <taxon>Pezizomycotina</taxon>
        <taxon>Dothideomycetes</taxon>
        <taxon>Dothideomycetidae</taxon>
        <taxon>Capnodiales</taxon>
        <taxon>Capnodiaceae</taxon>
        <taxon>Polychaeton</taxon>
    </lineage>
</organism>
<feature type="repeat" description="WD" evidence="4">
    <location>
        <begin position="241"/>
        <end position="282"/>
    </location>
</feature>
<evidence type="ECO:0000313" key="6">
    <source>
        <dbReference type="Proteomes" id="UP000799441"/>
    </source>
</evidence>
<dbReference type="OrthoDB" id="340259at2759"/>
<dbReference type="Proteomes" id="UP000799441">
    <property type="component" value="Unassembled WGS sequence"/>
</dbReference>
<evidence type="ECO:0000256" key="2">
    <source>
        <dbReference type="ARBA" id="ARBA00022737"/>
    </source>
</evidence>
<dbReference type="InterPro" id="IPR036322">
    <property type="entry name" value="WD40_repeat_dom_sf"/>
</dbReference>
<dbReference type="EMBL" id="MU003781">
    <property type="protein sequence ID" value="KAF2722698.1"/>
    <property type="molecule type" value="Genomic_DNA"/>
</dbReference>
<dbReference type="PROSITE" id="PS50294">
    <property type="entry name" value="WD_REPEATS_REGION"/>
    <property type="match status" value="1"/>
</dbReference>
<keyword evidence="6" id="KW-1185">Reference proteome</keyword>
<keyword evidence="1 4" id="KW-0853">WD repeat</keyword>
<dbReference type="InterPro" id="IPR001680">
    <property type="entry name" value="WD40_rpt"/>
</dbReference>
<dbReference type="PANTHER" id="PTHR22839:SF0">
    <property type="entry name" value="THO COMPLEX SUBUNIT 3"/>
    <property type="match status" value="1"/>
</dbReference>
<dbReference type="InterPro" id="IPR015943">
    <property type="entry name" value="WD40/YVTN_repeat-like_dom_sf"/>
</dbReference>
<proteinExistence type="inferred from homology"/>
<gene>
    <name evidence="5" type="ORF">K431DRAFT_302531</name>
</gene>
<name>A0A9P4URD3_9PEZI</name>
<dbReference type="AlphaFoldDB" id="A0A9P4URD3"/>
<dbReference type="SUPFAM" id="SSF50978">
    <property type="entry name" value="WD40 repeat-like"/>
    <property type="match status" value="1"/>
</dbReference>
<dbReference type="GO" id="GO:0000445">
    <property type="term" value="C:THO complex part of transcription export complex"/>
    <property type="evidence" value="ECO:0007669"/>
    <property type="project" value="TreeGrafter"/>
</dbReference>
<keyword evidence="2" id="KW-0677">Repeat</keyword>
<comment type="similarity">
    <text evidence="3">Belongs to the THOC3 family.</text>
</comment>
<dbReference type="PROSITE" id="PS50082">
    <property type="entry name" value="WD_REPEATS_2"/>
    <property type="match status" value="1"/>
</dbReference>
<accession>A0A9P4URD3</accession>
<evidence type="ECO:0000256" key="4">
    <source>
        <dbReference type="PROSITE-ProRule" id="PRU00221"/>
    </source>
</evidence>
<protein>
    <submittedName>
        <fullName evidence="5">WD40 repeat-like protein</fullName>
    </submittedName>
</protein>
<dbReference type="GO" id="GO:0006406">
    <property type="term" value="P:mRNA export from nucleus"/>
    <property type="evidence" value="ECO:0007669"/>
    <property type="project" value="InterPro"/>
</dbReference>
<dbReference type="SMART" id="SM00320">
    <property type="entry name" value="WD40"/>
    <property type="match status" value="7"/>
</dbReference>